<evidence type="ECO:0000259" key="3">
    <source>
        <dbReference type="Pfam" id="PF08241"/>
    </source>
</evidence>
<dbReference type="InterPro" id="IPR013216">
    <property type="entry name" value="Methyltransf_11"/>
</dbReference>
<gene>
    <name evidence="4" type="ORF">I6U48_14150</name>
</gene>
<evidence type="ECO:0000313" key="4">
    <source>
        <dbReference type="EMBL" id="MBV7274045.1"/>
    </source>
</evidence>
<keyword evidence="5" id="KW-1185">Reference proteome</keyword>
<dbReference type="RefSeq" id="WP_218321113.1">
    <property type="nucleotide sequence ID" value="NZ_JAEEGC010000063.1"/>
</dbReference>
<name>A0A949TYP4_9CLOT</name>
<keyword evidence="1 4" id="KW-0489">Methyltransferase</keyword>
<dbReference type="Pfam" id="PF08241">
    <property type="entry name" value="Methyltransf_11"/>
    <property type="match status" value="1"/>
</dbReference>
<dbReference type="AlphaFoldDB" id="A0A949TYP4"/>
<organism evidence="4 5">
    <name type="scientific">Clostridium thailandense</name>
    <dbReference type="NCBI Taxonomy" id="2794346"/>
    <lineage>
        <taxon>Bacteria</taxon>
        <taxon>Bacillati</taxon>
        <taxon>Bacillota</taxon>
        <taxon>Clostridia</taxon>
        <taxon>Eubacteriales</taxon>
        <taxon>Clostridiaceae</taxon>
        <taxon>Clostridium</taxon>
    </lineage>
</organism>
<comment type="caution">
    <text evidence="4">The sequence shown here is derived from an EMBL/GenBank/DDBJ whole genome shotgun (WGS) entry which is preliminary data.</text>
</comment>
<dbReference type="EMBL" id="JAEEGC010000063">
    <property type="protein sequence ID" value="MBV7274045.1"/>
    <property type="molecule type" value="Genomic_DNA"/>
</dbReference>
<evidence type="ECO:0000313" key="5">
    <source>
        <dbReference type="Proteomes" id="UP000694308"/>
    </source>
</evidence>
<dbReference type="GO" id="GO:0032259">
    <property type="term" value="P:methylation"/>
    <property type="evidence" value="ECO:0007669"/>
    <property type="project" value="UniProtKB-KW"/>
</dbReference>
<dbReference type="PANTHER" id="PTHR44307">
    <property type="entry name" value="PHOSPHOETHANOLAMINE METHYLTRANSFERASE"/>
    <property type="match status" value="1"/>
</dbReference>
<protein>
    <submittedName>
        <fullName evidence="4">Class I SAM-dependent methyltransferase</fullName>
    </submittedName>
</protein>
<reference evidence="4" key="1">
    <citation type="submission" date="2020-12" db="EMBL/GenBank/DDBJ databases">
        <title>Clostridium thailandense sp. nov., a novel acetogenic bacterium isolated from peat land soil in Thailand.</title>
        <authorList>
            <person name="Chaikitkaew S."/>
            <person name="Birkeland N.K."/>
        </authorList>
    </citation>
    <scope>NUCLEOTIDE SEQUENCE</scope>
    <source>
        <strain evidence="4">PL3</strain>
    </source>
</reference>
<evidence type="ECO:0000256" key="1">
    <source>
        <dbReference type="ARBA" id="ARBA00022603"/>
    </source>
</evidence>
<dbReference type="NCBIfam" id="NF045667">
    <property type="entry name" value="MTase_DVU1556"/>
    <property type="match status" value="1"/>
</dbReference>
<dbReference type="CDD" id="cd02440">
    <property type="entry name" value="AdoMet_MTases"/>
    <property type="match status" value="1"/>
</dbReference>
<accession>A0A949TYP4</accession>
<dbReference type="PANTHER" id="PTHR44307:SF2">
    <property type="entry name" value="PHOSPHOETHANOLAMINE METHYLTRANSFERASE ISOFORM X1"/>
    <property type="match status" value="1"/>
</dbReference>
<sequence>MKCCNAYESKHMRDVTGITLRPGKFILTDKAVEFCKFSSEDFIMDLGSGMGATVNHLYEKHGINTVGVDPSQKLIDIGSNKYKNINLVKGRGEEIPFPGESFSGVFAECTMSLMDDVNLVIEEVFRVLKKDGWFIITDVYAKNPEFTDKLNEFTANSCMRGLHNLELLQESLIKSGFKIMLLEDCSDMLKNLMVKIIFTYGSMSVFWNKTTGCSVNGEEFHEILRMCKPGYFIMIAKKGEENLE</sequence>
<keyword evidence="2" id="KW-0808">Transferase</keyword>
<dbReference type="Proteomes" id="UP000694308">
    <property type="component" value="Unassembled WGS sequence"/>
</dbReference>
<proteinExistence type="predicted"/>
<evidence type="ECO:0000256" key="2">
    <source>
        <dbReference type="ARBA" id="ARBA00022679"/>
    </source>
</evidence>
<feature type="domain" description="Methyltransferase type 11" evidence="3">
    <location>
        <begin position="45"/>
        <end position="136"/>
    </location>
</feature>
<dbReference type="GO" id="GO:0008757">
    <property type="term" value="F:S-adenosylmethionine-dependent methyltransferase activity"/>
    <property type="evidence" value="ECO:0007669"/>
    <property type="project" value="InterPro"/>
</dbReference>